<sequence>MKRRLIFSCLISIILCACSKDDDPNLQEEPQGTLQGVFIDSPVSGLRYETETHSGYTDENGKFDYEEGETVTFFVGDIKLGSAPAAEEISPISIASTLDADINTLEVQNIAAFLQSLDEDGNPENGIQISQEVSNAISGTEIDFTQPLIQIMGEIILELFQTTGISLKAAYPQEAATHLAGSLGLNFEPVPSFAFNFLPTFTNYFGKDNNSYVYKGSSLALNWIHEFNDEGVLIGSTAYEKYPDRVLFKYKFYNYDNSLLKVDLEIIRYNYNSYSDPSRQFFTINYNEEFIIQEVIPQELTWNTTVFKELNDSKWIIRAEAYNRDGDFKYEDKFDYDQDGNLLNLTRITPNGDQIFSADYTYTAFGDLETYKYTNADGFRNRIYNYRENKTLEKFESTFSGGTDQMEFNEDEGYQNWTSWYDDGETIIYTYGEEKVEMDYYNDVLYYVYYYRFEEGFGYSGYPYKWEWFEDGILRERYTLDENYNQKSYEYFYDNGNLEYKDVYDEEGNWIYREYYDEDGNLTNTEYQ</sequence>
<dbReference type="Proteomes" id="UP000460416">
    <property type="component" value="Unassembled WGS sequence"/>
</dbReference>
<proteinExistence type="predicted"/>
<dbReference type="PROSITE" id="PS51257">
    <property type="entry name" value="PROKAR_LIPOPROTEIN"/>
    <property type="match status" value="1"/>
</dbReference>
<gene>
    <name evidence="1" type="ORF">FLP08_13470</name>
</gene>
<reference evidence="1 2" key="1">
    <citation type="submission" date="2019-07" db="EMBL/GenBank/DDBJ databases">
        <title>Gramella aestuarii sp. nov., isolated from a tidal flat, and emended description of Gramella echinicola.</title>
        <authorList>
            <person name="Liu L."/>
        </authorList>
    </citation>
    <scope>NUCLEOTIDE SEQUENCE [LARGE SCALE GENOMIC DNA]</scope>
    <source>
        <strain evidence="1 2">BS12</strain>
    </source>
</reference>
<evidence type="ECO:0000313" key="1">
    <source>
        <dbReference type="EMBL" id="MUP43588.1"/>
    </source>
</evidence>
<protein>
    <submittedName>
        <fullName evidence="1">Uncharacterized protein</fullName>
    </submittedName>
</protein>
<dbReference type="OrthoDB" id="1428549at2"/>
<dbReference type="AlphaFoldDB" id="A0A7K1LS56"/>
<name>A0A7K1LS56_9FLAO</name>
<dbReference type="EMBL" id="VJVW01000005">
    <property type="protein sequence ID" value="MUP43588.1"/>
    <property type="molecule type" value="Genomic_DNA"/>
</dbReference>
<organism evidence="1 2">
    <name type="scientific">Christiangramia aestuarii</name>
    <dbReference type="NCBI Taxonomy" id="1028746"/>
    <lineage>
        <taxon>Bacteria</taxon>
        <taxon>Pseudomonadati</taxon>
        <taxon>Bacteroidota</taxon>
        <taxon>Flavobacteriia</taxon>
        <taxon>Flavobacteriales</taxon>
        <taxon>Flavobacteriaceae</taxon>
        <taxon>Christiangramia</taxon>
    </lineage>
</organism>
<keyword evidence="2" id="KW-1185">Reference proteome</keyword>
<dbReference type="RefSeq" id="WP_156277445.1">
    <property type="nucleotide sequence ID" value="NZ_BAABGI010000004.1"/>
</dbReference>
<evidence type="ECO:0000313" key="2">
    <source>
        <dbReference type="Proteomes" id="UP000460416"/>
    </source>
</evidence>
<comment type="caution">
    <text evidence="1">The sequence shown here is derived from an EMBL/GenBank/DDBJ whole genome shotgun (WGS) entry which is preliminary data.</text>
</comment>
<accession>A0A7K1LS56</accession>